<proteinExistence type="predicted"/>
<accession>J3N4R8</accession>
<feature type="region of interest" description="Disordered" evidence="1">
    <location>
        <begin position="1"/>
        <end position="34"/>
    </location>
</feature>
<organism evidence="2">
    <name type="scientific">Oryza brachyantha</name>
    <name type="common">malo sina</name>
    <dbReference type="NCBI Taxonomy" id="4533"/>
    <lineage>
        <taxon>Eukaryota</taxon>
        <taxon>Viridiplantae</taxon>
        <taxon>Streptophyta</taxon>
        <taxon>Embryophyta</taxon>
        <taxon>Tracheophyta</taxon>
        <taxon>Spermatophyta</taxon>
        <taxon>Magnoliopsida</taxon>
        <taxon>Liliopsida</taxon>
        <taxon>Poales</taxon>
        <taxon>Poaceae</taxon>
        <taxon>BOP clade</taxon>
        <taxon>Oryzoideae</taxon>
        <taxon>Oryzeae</taxon>
        <taxon>Oryzinae</taxon>
        <taxon>Oryza</taxon>
    </lineage>
</organism>
<reference evidence="2" key="2">
    <citation type="submission" date="2013-04" db="UniProtKB">
        <authorList>
            <consortium name="EnsemblPlants"/>
        </authorList>
    </citation>
    <scope>IDENTIFICATION</scope>
</reference>
<evidence type="ECO:0000256" key="1">
    <source>
        <dbReference type="SAM" id="MobiDB-lite"/>
    </source>
</evidence>
<keyword evidence="3" id="KW-1185">Reference proteome</keyword>
<protein>
    <submittedName>
        <fullName evidence="2">Uncharacterized protein</fullName>
    </submittedName>
</protein>
<reference evidence="2" key="1">
    <citation type="journal article" date="2013" name="Nat. Commun.">
        <title>Whole-genome sequencing of Oryza brachyantha reveals mechanisms underlying Oryza genome evolution.</title>
        <authorList>
            <person name="Chen J."/>
            <person name="Huang Q."/>
            <person name="Gao D."/>
            <person name="Wang J."/>
            <person name="Lang Y."/>
            <person name="Liu T."/>
            <person name="Li B."/>
            <person name="Bai Z."/>
            <person name="Luis Goicoechea J."/>
            <person name="Liang C."/>
            <person name="Chen C."/>
            <person name="Zhang W."/>
            <person name="Sun S."/>
            <person name="Liao Y."/>
            <person name="Zhang X."/>
            <person name="Yang L."/>
            <person name="Song C."/>
            <person name="Wang M."/>
            <person name="Shi J."/>
            <person name="Liu G."/>
            <person name="Liu J."/>
            <person name="Zhou H."/>
            <person name="Zhou W."/>
            <person name="Yu Q."/>
            <person name="An N."/>
            <person name="Chen Y."/>
            <person name="Cai Q."/>
            <person name="Wang B."/>
            <person name="Liu B."/>
            <person name="Min J."/>
            <person name="Huang Y."/>
            <person name="Wu H."/>
            <person name="Li Z."/>
            <person name="Zhang Y."/>
            <person name="Yin Y."/>
            <person name="Song W."/>
            <person name="Jiang J."/>
            <person name="Jackson S.A."/>
            <person name="Wing R.A."/>
            <person name="Wang J."/>
            <person name="Chen M."/>
        </authorList>
    </citation>
    <scope>NUCLEOTIDE SEQUENCE [LARGE SCALE GENOMIC DNA]</scope>
    <source>
        <strain evidence="2">cv. IRGC 101232</strain>
    </source>
</reference>
<sequence>MEFGPPRTPLPARARRPAAARRLERGQEGQEAVPAVTAGLPAGAARAEGLRHAVQIGGRAE</sequence>
<evidence type="ECO:0000313" key="3">
    <source>
        <dbReference type="Proteomes" id="UP000006038"/>
    </source>
</evidence>
<dbReference type="Gramene" id="OB10G25160.1">
    <property type="protein sequence ID" value="OB10G25160.1"/>
    <property type="gene ID" value="OB10G25160"/>
</dbReference>
<dbReference type="EnsemblPlants" id="OB10G25160.1">
    <property type="protein sequence ID" value="OB10G25160.1"/>
    <property type="gene ID" value="OB10G25160"/>
</dbReference>
<evidence type="ECO:0000313" key="2">
    <source>
        <dbReference type="EnsemblPlants" id="OB10G25160.1"/>
    </source>
</evidence>
<name>J3N4R8_ORYBR</name>
<dbReference type="Proteomes" id="UP000006038">
    <property type="component" value="Chromosome 10"/>
</dbReference>
<dbReference type="HOGENOM" id="CLU_2926311_0_0_1"/>
<dbReference type="AlphaFoldDB" id="J3N4R8"/>